<keyword evidence="2" id="KW-0479">Metal-binding</keyword>
<dbReference type="GO" id="GO:0046872">
    <property type="term" value="F:metal ion binding"/>
    <property type="evidence" value="ECO:0007669"/>
    <property type="project" value="UniProtKB-KW"/>
</dbReference>
<dbReference type="RefSeq" id="XP_007388302.1">
    <property type="nucleotide sequence ID" value="XM_007388240.1"/>
</dbReference>
<evidence type="ECO:0000256" key="5">
    <source>
        <dbReference type="ARBA" id="ARBA00023049"/>
    </source>
</evidence>
<name>R7S3Y1_PUNST</name>
<evidence type="ECO:0000256" key="6">
    <source>
        <dbReference type="RuleBase" id="RU003983"/>
    </source>
</evidence>
<dbReference type="Pfam" id="PF01435">
    <property type="entry name" value="Peptidase_M48"/>
    <property type="match status" value="1"/>
</dbReference>
<dbReference type="PANTHER" id="PTHR22726:SF1">
    <property type="entry name" value="METALLOENDOPEPTIDASE OMA1, MITOCHONDRIAL"/>
    <property type="match status" value="1"/>
</dbReference>
<gene>
    <name evidence="8" type="ORF">PUNSTDRAFT_122835</name>
</gene>
<dbReference type="OrthoDB" id="7464992at2759"/>
<comment type="cofactor">
    <cofactor evidence="6">
        <name>Zn(2+)</name>
        <dbReference type="ChEBI" id="CHEBI:29105"/>
    </cofactor>
    <text evidence="6">Binds 1 zinc ion per subunit.</text>
</comment>
<keyword evidence="9" id="KW-1185">Reference proteome</keyword>
<comment type="similarity">
    <text evidence="6">Belongs to the peptidase M48 family.</text>
</comment>
<dbReference type="GO" id="GO:0006515">
    <property type="term" value="P:protein quality control for misfolded or incompletely synthesized proteins"/>
    <property type="evidence" value="ECO:0007669"/>
    <property type="project" value="TreeGrafter"/>
</dbReference>
<evidence type="ECO:0000256" key="4">
    <source>
        <dbReference type="ARBA" id="ARBA00022833"/>
    </source>
</evidence>
<dbReference type="KEGG" id="psq:PUNSTDRAFT_122835"/>
<keyword evidence="5 6" id="KW-0482">Metalloprotease</keyword>
<dbReference type="GO" id="GO:0034982">
    <property type="term" value="P:mitochondrial protein processing"/>
    <property type="evidence" value="ECO:0007669"/>
    <property type="project" value="TreeGrafter"/>
</dbReference>
<evidence type="ECO:0000313" key="8">
    <source>
        <dbReference type="EMBL" id="EIN04507.1"/>
    </source>
</evidence>
<feature type="domain" description="Peptidase M48" evidence="7">
    <location>
        <begin position="188"/>
        <end position="363"/>
    </location>
</feature>
<proteinExistence type="inferred from homology"/>
<evidence type="ECO:0000256" key="1">
    <source>
        <dbReference type="ARBA" id="ARBA00022670"/>
    </source>
</evidence>
<evidence type="ECO:0000256" key="2">
    <source>
        <dbReference type="ARBA" id="ARBA00022723"/>
    </source>
</evidence>
<sequence length="410" mass="44809">MFAVLRPAVRRRTASCLQHLHEGLARRRISEAIAKPNQIRHISSSAPTRAQYVKFKGGHNSSWSNPSQWSTQQRLLVAVGTGLTVYYVSHLERVPETGRWRFIDSNPKMETKLGEYMHQELVQEFRGKILPPNHPLTLQIRKVVERILTANDLGHLKGSEPSVTLPQLLSQALPGLGAHDESGGWDPYLNRGANDVAPGTGGGGREWNLLVVNDPNVVNAMATYGDIVVFTGLLPVTKDEQGLAAVIGHEIGHCVARHTSERYSRSRILLAITTLVAAALGTDFGIANIATKLLLDLPNSRAQELEADLIGLRLCSKACYDPRAAPRVQAALADLERKHPGALRIDLLATHPKSDRRAQILEQHLPEAYAMQAASPACAGLQAELDAFRHAYGFSGATGDAGQFEPVSRW</sequence>
<dbReference type="GO" id="GO:0004222">
    <property type="term" value="F:metalloendopeptidase activity"/>
    <property type="evidence" value="ECO:0007669"/>
    <property type="project" value="InterPro"/>
</dbReference>
<dbReference type="PANTHER" id="PTHR22726">
    <property type="entry name" value="METALLOENDOPEPTIDASE OMA1"/>
    <property type="match status" value="1"/>
</dbReference>
<keyword evidence="4 6" id="KW-0862">Zinc</keyword>
<dbReference type="OMA" id="RFNCYSE"/>
<evidence type="ECO:0000256" key="3">
    <source>
        <dbReference type="ARBA" id="ARBA00022801"/>
    </source>
</evidence>
<dbReference type="Proteomes" id="UP000054196">
    <property type="component" value="Unassembled WGS sequence"/>
</dbReference>
<reference evidence="9" key="1">
    <citation type="journal article" date="2012" name="Science">
        <title>The Paleozoic origin of enzymatic lignin decomposition reconstructed from 31 fungal genomes.</title>
        <authorList>
            <person name="Floudas D."/>
            <person name="Binder M."/>
            <person name="Riley R."/>
            <person name="Barry K."/>
            <person name="Blanchette R.A."/>
            <person name="Henrissat B."/>
            <person name="Martinez A.T."/>
            <person name="Otillar R."/>
            <person name="Spatafora J.W."/>
            <person name="Yadav J.S."/>
            <person name="Aerts A."/>
            <person name="Benoit I."/>
            <person name="Boyd A."/>
            <person name="Carlson A."/>
            <person name="Copeland A."/>
            <person name="Coutinho P.M."/>
            <person name="de Vries R.P."/>
            <person name="Ferreira P."/>
            <person name="Findley K."/>
            <person name="Foster B."/>
            <person name="Gaskell J."/>
            <person name="Glotzer D."/>
            <person name="Gorecki P."/>
            <person name="Heitman J."/>
            <person name="Hesse C."/>
            <person name="Hori C."/>
            <person name="Igarashi K."/>
            <person name="Jurgens J.A."/>
            <person name="Kallen N."/>
            <person name="Kersten P."/>
            <person name="Kohler A."/>
            <person name="Kuees U."/>
            <person name="Kumar T.K.A."/>
            <person name="Kuo A."/>
            <person name="LaButti K."/>
            <person name="Larrondo L.F."/>
            <person name="Lindquist E."/>
            <person name="Ling A."/>
            <person name="Lombard V."/>
            <person name="Lucas S."/>
            <person name="Lundell T."/>
            <person name="Martin R."/>
            <person name="McLaughlin D.J."/>
            <person name="Morgenstern I."/>
            <person name="Morin E."/>
            <person name="Murat C."/>
            <person name="Nagy L.G."/>
            <person name="Nolan M."/>
            <person name="Ohm R.A."/>
            <person name="Patyshakuliyeva A."/>
            <person name="Rokas A."/>
            <person name="Ruiz-Duenas F.J."/>
            <person name="Sabat G."/>
            <person name="Salamov A."/>
            <person name="Samejima M."/>
            <person name="Schmutz J."/>
            <person name="Slot J.C."/>
            <person name="St John F."/>
            <person name="Stenlid J."/>
            <person name="Sun H."/>
            <person name="Sun S."/>
            <person name="Syed K."/>
            <person name="Tsang A."/>
            <person name="Wiebenga A."/>
            <person name="Young D."/>
            <person name="Pisabarro A."/>
            <person name="Eastwood D.C."/>
            <person name="Martin F."/>
            <person name="Cullen D."/>
            <person name="Grigoriev I.V."/>
            <person name="Hibbett D.S."/>
        </authorList>
    </citation>
    <scope>NUCLEOTIDE SEQUENCE [LARGE SCALE GENOMIC DNA]</scope>
    <source>
        <strain evidence="9">HHB-11173 SS5</strain>
    </source>
</reference>
<dbReference type="GeneID" id="18877589"/>
<dbReference type="InterPro" id="IPR051156">
    <property type="entry name" value="Mito/Outer_Membr_Metalloprot"/>
</dbReference>
<keyword evidence="1 6" id="KW-0645">Protease</keyword>
<accession>R7S3Y1</accession>
<evidence type="ECO:0000259" key="7">
    <source>
        <dbReference type="Pfam" id="PF01435"/>
    </source>
</evidence>
<organism evidence="8 9">
    <name type="scientific">Punctularia strigosozonata (strain HHB-11173)</name>
    <name type="common">White-rot fungus</name>
    <dbReference type="NCBI Taxonomy" id="741275"/>
    <lineage>
        <taxon>Eukaryota</taxon>
        <taxon>Fungi</taxon>
        <taxon>Dikarya</taxon>
        <taxon>Basidiomycota</taxon>
        <taxon>Agaricomycotina</taxon>
        <taxon>Agaricomycetes</taxon>
        <taxon>Corticiales</taxon>
        <taxon>Punctulariaceae</taxon>
        <taxon>Punctularia</taxon>
    </lineage>
</organism>
<dbReference type="CDD" id="cd07331">
    <property type="entry name" value="M48C_Oma1_like"/>
    <property type="match status" value="1"/>
</dbReference>
<dbReference type="Gene3D" id="3.30.2010.10">
    <property type="entry name" value="Metalloproteases ('zincins'), catalytic domain"/>
    <property type="match status" value="1"/>
</dbReference>
<dbReference type="InterPro" id="IPR001915">
    <property type="entry name" value="Peptidase_M48"/>
</dbReference>
<evidence type="ECO:0000313" key="9">
    <source>
        <dbReference type="Proteomes" id="UP000054196"/>
    </source>
</evidence>
<dbReference type="EMBL" id="JH687554">
    <property type="protein sequence ID" value="EIN04507.1"/>
    <property type="molecule type" value="Genomic_DNA"/>
</dbReference>
<dbReference type="HOGENOM" id="CLU_029002_1_0_1"/>
<dbReference type="eggNOG" id="KOG2661">
    <property type="taxonomic scope" value="Eukaryota"/>
</dbReference>
<dbReference type="AlphaFoldDB" id="R7S3Y1"/>
<dbReference type="GO" id="GO:0005743">
    <property type="term" value="C:mitochondrial inner membrane"/>
    <property type="evidence" value="ECO:0007669"/>
    <property type="project" value="TreeGrafter"/>
</dbReference>
<keyword evidence="3 6" id="KW-0378">Hydrolase</keyword>
<protein>
    <recommendedName>
        <fullName evidence="7">Peptidase M48 domain-containing protein</fullName>
    </recommendedName>
</protein>